<dbReference type="AlphaFoldDB" id="A0A183HJQ4"/>
<dbReference type="WBParaSite" id="OFLC_0000771501-mRNA-1">
    <property type="protein sequence ID" value="OFLC_0000771501-mRNA-1"/>
    <property type="gene ID" value="OFLC_0000771501"/>
</dbReference>
<proteinExistence type="predicted"/>
<name>A0A183HJQ4_9BILA</name>
<reference evidence="2" key="1">
    <citation type="submission" date="2016-06" db="UniProtKB">
        <authorList>
            <consortium name="WormBaseParasite"/>
        </authorList>
    </citation>
    <scope>IDENTIFICATION</scope>
</reference>
<evidence type="ECO:0000256" key="1">
    <source>
        <dbReference type="SAM" id="MobiDB-lite"/>
    </source>
</evidence>
<dbReference type="STRING" id="387005.A0A183HJQ4"/>
<organism evidence="2">
    <name type="scientific">Onchocerca flexuosa</name>
    <dbReference type="NCBI Taxonomy" id="387005"/>
    <lineage>
        <taxon>Eukaryota</taxon>
        <taxon>Metazoa</taxon>
        <taxon>Ecdysozoa</taxon>
        <taxon>Nematoda</taxon>
        <taxon>Chromadorea</taxon>
        <taxon>Rhabditida</taxon>
        <taxon>Spirurina</taxon>
        <taxon>Spiruromorpha</taxon>
        <taxon>Filarioidea</taxon>
        <taxon>Onchocercidae</taxon>
        <taxon>Onchocerca</taxon>
    </lineage>
</organism>
<protein>
    <submittedName>
        <fullName evidence="2">CRIM domain-containing protein</fullName>
    </submittedName>
</protein>
<sequence length="204" mass="23084">LRKAKPGGLPLNFRSAADSDTSSEEYSPCYLATPNCESTYELIQERLRSRIQQIDLSDLDDEDKAVKNGATDGCSSTPDSEFFQCKDISSIPSPFSVKKSITALLLEKTDFMIRSDLAAYARFAAPDIEKSRKLLVFYPFAKPESDNGKCFSLTIYAQCDIRISDLVGLCCYEYARCQRTNDIEYVFWLLLIYLKSISIHKNVF</sequence>
<accession>A0A183HJQ4</accession>
<evidence type="ECO:0000313" key="2">
    <source>
        <dbReference type="WBParaSite" id="OFLC_0000771501-mRNA-1"/>
    </source>
</evidence>
<feature type="region of interest" description="Disordered" evidence="1">
    <location>
        <begin position="1"/>
        <end position="25"/>
    </location>
</feature>